<gene>
    <name evidence="1" type="ORF">LCGC14_1969370</name>
</gene>
<accession>A0A0F9FCL7</accession>
<name>A0A0F9FCL7_9ZZZZ</name>
<dbReference type="EMBL" id="LAZR01021831">
    <property type="protein sequence ID" value="KKL83973.1"/>
    <property type="molecule type" value="Genomic_DNA"/>
</dbReference>
<proteinExistence type="predicted"/>
<sequence length="185" mass="19710">MVPRRKSSGWEQFYQIADVAGTPDTTYIANAAKQGTGIWGSDDAGADAIDLYNIAGAGVNLDAVKLEFIFTISFATDADDKTADFELYCSMGETGPREFVAKLALIAGKAEVVASADTLLWADSITATTDGRGLTANKVSINNHSTDNVASVIVPVLGKRFWEGLFTGAGSTGTIVTAYYRWYTE</sequence>
<protein>
    <submittedName>
        <fullName evidence="1">Uncharacterized protein</fullName>
    </submittedName>
</protein>
<reference evidence="1" key="1">
    <citation type="journal article" date="2015" name="Nature">
        <title>Complex archaea that bridge the gap between prokaryotes and eukaryotes.</title>
        <authorList>
            <person name="Spang A."/>
            <person name="Saw J.H."/>
            <person name="Jorgensen S.L."/>
            <person name="Zaremba-Niedzwiedzka K."/>
            <person name="Martijn J."/>
            <person name="Lind A.E."/>
            <person name="van Eijk R."/>
            <person name="Schleper C."/>
            <person name="Guy L."/>
            <person name="Ettema T.J."/>
        </authorList>
    </citation>
    <scope>NUCLEOTIDE SEQUENCE</scope>
</reference>
<dbReference type="AlphaFoldDB" id="A0A0F9FCL7"/>
<evidence type="ECO:0000313" key="1">
    <source>
        <dbReference type="EMBL" id="KKL83973.1"/>
    </source>
</evidence>
<comment type="caution">
    <text evidence="1">The sequence shown here is derived from an EMBL/GenBank/DDBJ whole genome shotgun (WGS) entry which is preliminary data.</text>
</comment>
<organism evidence="1">
    <name type="scientific">marine sediment metagenome</name>
    <dbReference type="NCBI Taxonomy" id="412755"/>
    <lineage>
        <taxon>unclassified sequences</taxon>
        <taxon>metagenomes</taxon>
        <taxon>ecological metagenomes</taxon>
    </lineage>
</organism>